<keyword evidence="9" id="KW-1185">Reference proteome</keyword>
<dbReference type="STRING" id="117157.SAMN04489717_2373"/>
<name>A0A1H1RDI2_9ACTN</name>
<evidence type="ECO:0000259" key="6">
    <source>
        <dbReference type="PROSITE" id="PS51371"/>
    </source>
</evidence>
<dbReference type="InterPro" id="IPR051676">
    <property type="entry name" value="UPF0053_domain"/>
</dbReference>
<keyword evidence="4 5" id="KW-0812">Transmembrane</keyword>
<evidence type="ECO:0000256" key="4">
    <source>
        <dbReference type="PROSITE-ProRule" id="PRU01193"/>
    </source>
</evidence>
<sequence>MSDLDPLLALALSVLIIVASAFFVAIEFALIAARRHRLEEAAHTSVAARAALRSSRDLSLLLAGSQLGITLCLVALGALTKPAVHHLLTPALEAVGAPEAVADVAGFVLALVVVTFLHLVVGEMAPKSWAISHPEKSAIMLALPMRAFMWLTRPALLALNGLANWCLRRIGIEPVDEVPTGHGPEELRQLVDHSAAAGALDEERRHQLATALAINSRPISEVVTPTAELAGVAPDTTGAEIRDTARATGHLRLLVRQAGEVVGVVHVRDVLSRPHHAARDLMTAPVTRMPASTPIYKALTTMRVTRSHLAVVEGPDGSLLGLVTLQDLVDELLTTHQDLTAPEPAPTG</sequence>
<evidence type="ECO:0000313" key="9">
    <source>
        <dbReference type="Proteomes" id="UP000198983"/>
    </source>
</evidence>
<dbReference type="AlphaFoldDB" id="A0A1H1RDI2"/>
<organism evidence="8 9">
    <name type="scientific">Actinopolymorpha singaporensis</name>
    <dbReference type="NCBI Taxonomy" id="117157"/>
    <lineage>
        <taxon>Bacteria</taxon>
        <taxon>Bacillati</taxon>
        <taxon>Actinomycetota</taxon>
        <taxon>Actinomycetes</taxon>
        <taxon>Propionibacteriales</taxon>
        <taxon>Actinopolymorphaceae</taxon>
        <taxon>Actinopolymorpha</taxon>
    </lineage>
</organism>
<proteinExistence type="predicted"/>
<evidence type="ECO:0000259" key="7">
    <source>
        <dbReference type="PROSITE" id="PS51846"/>
    </source>
</evidence>
<dbReference type="OrthoDB" id="110231at2"/>
<dbReference type="PANTHER" id="PTHR43099">
    <property type="entry name" value="UPF0053 PROTEIN YRKA"/>
    <property type="match status" value="1"/>
</dbReference>
<evidence type="ECO:0000313" key="8">
    <source>
        <dbReference type="EMBL" id="SDS33723.1"/>
    </source>
</evidence>
<dbReference type="SMART" id="SM00116">
    <property type="entry name" value="CBS"/>
    <property type="match status" value="2"/>
</dbReference>
<dbReference type="EMBL" id="LT629732">
    <property type="protein sequence ID" value="SDS33723.1"/>
    <property type="molecule type" value="Genomic_DNA"/>
</dbReference>
<keyword evidence="3" id="KW-0129">CBS domain</keyword>
<dbReference type="InterPro" id="IPR000644">
    <property type="entry name" value="CBS_dom"/>
</dbReference>
<reference evidence="8 9" key="1">
    <citation type="submission" date="2016-10" db="EMBL/GenBank/DDBJ databases">
        <authorList>
            <person name="de Groot N.N."/>
        </authorList>
    </citation>
    <scope>NUCLEOTIDE SEQUENCE [LARGE SCALE GENOMIC DNA]</scope>
    <source>
        <strain evidence="8 9">DSM 22024</strain>
    </source>
</reference>
<gene>
    <name evidence="8" type="ORF">SAMN04489717_2373</name>
</gene>
<dbReference type="PROSITE" id="PS51371">
    <property type="entry name" value="CBS"/>
    <property type="match status" value="1"/>
</dbReference>
<accession>A0A1H1RDI2</accession>
<keyword evidence="4 5" id="KW-0472">Membrane</keyword>
<evidence type="ECO:0000256" key="2">
    <source>
        <dbReference type="ARBA" id="ARBA00022475"/>
    </source>
</evidence>
<dbReference type="Pfam" id="PF01595">
    <property type="entry name" value="CNNM"/>
    <property type="match status" value="1"/>
</dbReference>
<evidence type="ECO:0000256" key="5">
    <source>
        <dbReference type="SAM" id="Phobius"/>
    </source>
</evidence>
<keyword evidence="2" id="KW-1003">Cell membrane</keyword>
<evidence type="ECO:0000256" key="1">
    <source>
        <dbReference type="ARBA" id="ARBA00004651"/>
    </source>
</evidence>
<dbReference type="Gene3D" id="3.10.580.10">
    <property type="entry name" value="CBS-domain"/>
    <property type="match status" value="1"/>
</dbReference>
<dbReference type="PANTHER" id="PTHR43099:SF5">
    <property type="entry name" value="HLYC_CORC FAMILY TRANSPORTER"/>
    <property type="match status" value="1"/>
</dbReference>
<protein>
    <submittedName>
        <fullName evidence="8">Hemolysin, contains CBS domains</fullName>
    </submittedName>
</protein>
<evidence type="ECO:0000256" key="3">
    <source>
        <dbReference type="PROSITE-ProRule" id="PRU00703"/>
    </source>
</evidence>
<dbReference type="Proteomes" id="UP000198983">
    <property type="component" value="Chromosome I"/>
</dbReference>
<keyword evidence="4 5" id="KW-1133">Transmembrane helix</keyword>
<comment type="subcellular location">
    <subcellularLocation>
        <location evidence="1">Cell membrane</location>
        <topology evidence="1">Multi-pass membrane protein</topology>
    </subcellularLocation>
</comment>
<feature type="transmembrane region" description="Helical" evidence="5">
    <location>
        <begin position="58"/>
        <end position="80"/>
    </location>
</feature>
<dbReference type="InterPro" id="IPR002550">
    <property type="entry name" value="CNNM"/>
</dbReference>
<feature type="transmembrane region" description="Helical" evidence="5">
    <location>
        <begin position="100"/>
        <end position="121"/>
    </location>
</feature>
<feature type="domain" description="CBS" evidence="6">
    <location>
        <begin position="282"/>
        <end position="339"/>
    </location>
</feature>
<dbReference type="Pfam" id="PF00571">
    <property type="entry name" value="CBS"/>
    <property type="match status" value="2"/>
</dbReference>
<feature type="domain" description="CNNM transmembrane" evidence="7">
    <location>
        <begin position="2"/>
        <end position="208"/>
    </location>
</feature>
<dbReference type="PROSITE" id="PS51846">
    <property type="entry name" value="CNNM"/>
    <property type="match status" value="1"/>
</dbReference>
<feature type="transmembrane region" description="Helical" evidence="5">
    <location>
        <begin position="6"/>
        <end position="30"/>
    </location>
</feature>
<dbReference type="GO" id="GO:0005886">
    <property type="term" value="C:plasma membrane"/>
    <property type="evidence" value="ECO:0007669"/>
    <property type="project" value="UniProtKB-SubCell"/>
</dbReference>
<dbReference type="SUPFAM" id="SSF54631">
    <property type="entry name" value="CBS-domain pair"/>
    <property type="match status" value="1"/>
</dbReference>
<dbReference type="InterPro" id="IPR046342">
    <property type="entry name" value="CBS_dom_sf"/>
</dbReference>